<comment type="caution">
    <text evidence="1">The sequence shown here is derived from an EMBL/GenBank/DDBJ whole genome shotgun (WGS) entry which is preliminary data.</text>
</comment>
<gene>
    <name evidence="1" type="ORF">BTE48_14985</name>
</gene>
<reference evidence="1 2" key="1">
    <citation type="submission" date="2017-01" db="EMBL/GenBank/DDBJ databases">
        <title>Genome Sequencing of a Marine Spirillum, Oceanospirillum multiglobuliferum ATCC 33336, from Japan.</title>
        <authorList>
            <person name="Carney J.G."/>
            <person name="Trachtenberg A.M."/>
            <person name="Rheaume B.A."/>
            <person name="Linnane J.D."/>
            <person name="Pitts N.L."/>
            <person name="Mykles D.L."/>
            <person name="Maclea K.S."/>
        </authorList>
    </citation>
    <scope>NUCLEOTIDE SEQUENCE [LARGE SCALE GENOMIC DNA]</scope>
    <source>
        <strain evidence="1 2">ATCC 33336</strain>
    </source>
</reference>
<name>A0A1T4SF96_9GAMM</name>
<dbReference type="PANTHER" id="PTHR34822:SF1">
    <property type="entry name" value="GRPB FAMILY PROTEIN"/>
    <property type="match status" value="1"/>
</dbReference>
<dbReference type="Proteomes" id="UP000191418">
    <property type="component" value="Unassembled WGS sequence"/>
</dbReference>
<proteinExistence type="predicted"/>
<dbReference type="InterPro" id="IPR043519">
    <property type="entry name" value="NT_sf"/>
</dbReference>
<dbReference type="RefSeq" id="WP_078746523.1">
    <property type="nucleotide sequence ID" value="NZ_FUXG01000030.1"/>
</dbReference>
<keyword evidence="2" id="KW-1185">Reference proteome</keyword>
<organism evidence="1 2">
    <name type="scientific">Oceanospirillum multiglobuliferum</name>
    <dbReference type="NCBI Taxonomy" id="64969"/>
    <lineage>
        <taxon>Bacteria</taxon>
        <taxon>Pseudomonadati</taxon>
        <taxon>Pseudomonadota</taxon>
        <taxon>Gammaproteobacteria</taxon>
        <taxon>Oceanospirillales</taxon>
        <taxon>Oceanospirillaceae</taxon>
        <taxon>Oceanospirillum</taxon>
    </lineage>
</organism>
<dbReference type="InterPro" id="IPR007344">
    <property type="entry name" value="GrpB/CoaE"/>
</dbReference>
<dbReference type="PANTHER" id="PTHR34822">
    <property type="entry name" value="GRPB DOMAIN PROTEIN (AFU_ORTHOLOGUE AFUA_1G01530)"/>
    <property type="match status" value="1"/>
</dbReference>
<evidence type="ECO:0000313" key="2">
    <source>
        <dbReference type="Proteomes" id="UP000191418"/>
    </source>
</evidence>
<dbReference type="OrthoDB" id="9799092at2"/>
<dbReference type="Pfam" id="PF04229">
    <property type="entry name" value="GrpB"/>
    <property type="match status" value="1"/>
</dbReference>
<dbReference type="SUPFAM" id="SSF81301">
    <property type="entry name" value="Nucleotidyltransferase"/>
    <property type="match status" value="1"/>
</dbReference>
<evidence type="ECO:0008006" key="3">
    <source>
        <dbReference type="Google" id="ProtNLM"/>
    </source>
</evidence>
<accession>A0A1T4SF96</accession>
<protein>
    <recommendedName>
        <fullName evidence="3">GrpB family protein</fullName>
    </recommendedName>
</protein>
<dbReference type="EMBL" id="MTSM01000029">
    <property type="protein sequence ID" value="OPX54296.1"/>
    <property type="molecule type" value="Genomic_DNA"/>
</dbReference>
<evidence type="ECO:0000313" key="1">
    <source>
        <dbReference type="EMBL" id="OPX54296.1"/>
    </source>
</evidence>
<dbReference type="Gene3D" id="3.30.460.10">
    <property type="entry name" value="Beta Polymerase, domain 2"/>
    <property type="match status" value="1"/>
</dbReference>
<sequence length="173" mass="19484">MLNILPYETIPARFLPWSACYLEVAEQLIQTIRTDEIEVLHFGSTAAKVGGKGIIDLSILYPTGQLSKAVQHLAALGFQDQVSAQPFPVHRPRKDGAVIVKGVRYLIHAHVIELNSEEHHKQLAYKRYLLETPTAREQYENTKKQILSQGIEKQEAYGQQKAPFVKAILAQLN</sequence>
<dbReference type="AlphaFoldDB" id="A0A1T4SF96"/>
<dbReference type="STRING" id="64969.SAMN02745127_03011"/>